<gene>
    <name evidence="1" type="ORF">UU50_C0011G0027</name>
</gene>
<comment type="caution">
    <text evidence="1">The sequence shown here is derived from an EMBL/GenBank/DDBJ whole genome shotgun (WGS) entry which is preliminary data.</text>
</comment>
<reference evidence="1 2" key="1">
    <citation type="journal article" date="2015" name="Nature">
        <title>rRNA introns, odd ribosomes, and small enigmatic genomes across a large radiation of phyla.</title>
        <authorList>
            <person name="Brown C.T."/>
            <person name="Hug L.A."/>
            <person name="Thomas B.C."/>
            <person name="Sharon I."/>
            <person name="Castelle C.J."/>
            <person name="Singh A."/>
            <person name="Wilkins M.J."/>
            <person name="Williams K.H."/>
            <person name="Banfield J.F."/>
        </authorList>
    </citation>
    <scope>NUCLEOTIDE SEQUENCE [LARGE SCALE GENOMIC DNA]</scope>
</reference>
<evidence type="ECO:0000313" key="2">
    <source>
        <dbReference type="Proteomes" id="UP000033930"/>
    </source>
</evidence>
<evidence type="ECO:0000313" key="1">
    <source>
        <dbReference type="EMBL" id="KKR99048.1"/>
    </source>
</evidence>
<sequence>MSAVSAIRTAVLPRMAENLATMRESADAIISQISFALEQCKPSLIERLVRQHAIKLHICSELFAKDLRRIEIWCQADFTMDVIIAQSRLEHHQPKIISYELWYSFLVIIQTDLMCVGNISGSFISAVCINDAIKDRASDISADCGTHIEMNRATDLRFDVEKLAIQLEIMVELFDALHDTAYVH</sequence>
<organism evidence="1 2">
    <name type="scientific">Candidatus Uhrbacteria bacterium GW2011_GWC1_41_20</name>
    <dbReference type="NCBI Taxonomy" id="1618983"/>
    <lineage>
        <taxon>Bacteria</taxon>
        <taxon>Candidatus Uhriibacteriota</taxon>
    </lineage>
</organism>
<dbReference type="EMBL" id="LCAW01000011">
    <property type="protein sequence ID" value="KKR99048.1"/>
    <property type="molecule type" value="Genomic_DNA"/>
</dbReference>
<dbReference type="Proteomes" id="UP000033930">
    <property type="component" value="Unassembled WGS sequence"/>
</dbReference>
<name>A0A0G0VDR9_9BACT</name>
<accession>A0A0G0VDR9</accession>
<dbReference type="AlphaFoldDB" id="A0A0G0VDR9"/>
<proteinExistence type="predicted"/>
<protein>
    <submittedName>
        <fullName evidence="1">Uncharacterized protein</fullName>
    </submittedName>
</protein>